<reference evidence="7 8" key="1">
    <citation type="submission" date="2019-04" db="EMBL/GenBank/DDBJ databases">
        <authorList>
            <person name="Liu Q."/>
            <person name="Xin Y.-H."/>
        </authorList>
    </citation>
    <scope>NUCLEOTIDE SEQUENCE [LARGE SCALE GENOMIC DNA]</scope>
    <source>
        <strain evidence="7 8">AM23</strain>
    </source>
</reference>
<evidence type="ECO:0000256" key="1">
    <source>
        <dbReference type="ARBA" id="ARBA00007074"/>
    </source>
</evidence>
<keyword evidence="5" id="KW-0378">Hydrolase</keyword>
<keyword evidence="3" id="KW-0732">Signal</keyword>
<dbReference type="GO" id="GO:0006508">
    <property type="term" value="P:proteolysis"/>
    <property type="evidence" value="ECO:0007669"/>
    <property type="project" value="UniProtKB-KW"/>
</dbReference>
<dbReference type="Proteomes" id="UP000305233">
    <property type="component" value="Unassembled WGS sequence"/>
</dbReference>
<dbReference type="CDD" id="cd00118">
    <property type="entry name" value="LysM"/>
    <property type="match status" value="1"/>
</dbReference>
<dbReference type="SUPFAM" id="SSF54106">
    <property type="entry name" value="LysM domain"/>
    <property type="match status" value="1"/>
</dbReference>
<evidence type="ECO:0000256" key="6">
    <source>
        <dbReference type="ARBA" id="ARBA00022807"/>
    </source>
</evidence>
<organism evidence="7 8">
    <name type="scientific">Arthrobacter echini</name>
    <dbReference type="NCBI Taxonomy" id="1529066"/>
    <lineage>
        <taxon>Bacteria</taxon>
        <taxon>Bacillati</taxon>
        <taxon>Actinomycetota</taxon>
        <taxon>Actinomycetes</taxon>
        <taxon>Micrococcales</taxon>
        <taxon>Micrococcaceae</taxon>
        <taxon>Arthrobacter</taxon>
    </lineage>
</organism>
<dbReference type="PROSITE" id="PS51935">
    <property type="entry name" value="NLPC_P60"/>
    <property type="match status" value="1"/>
</dbReference>
<dbReference type="InterPro" id="IPR000064">
    <property type="entry name" value="NLP_P60_dom"/>
</dbReference>
<dbReference type="GO" id="GO:0008234">
    <property type="term" value="F:cysteine-type peptidase activity"/>
    <property type="evidence" value="ECO:0007669"/>
    <property type="project" value="UniProtKB-KW"/>
</dbReference>
<dbReference type="PROSITE" id="PS51782">
    <property type="entry name" value="LYSM"/>
    <property type="match status" value="1"/>
</dbReference>
<evidence type="ECO:0000256" key="2">
    <source>
        <dbReference type="ARBA" id="ARBA00022670"/>
    </source>
</evidence>
<dbReference type="Pfam" id="PF00877">
    <property type="entry name" value="NLPC_P60"/>
    <property type="match status" value="1"/>
</dbReference>
<keyword evidence="2" id="KW-0645">Protease</keyword>
<dbReference type="Gene3D" id="3.90.1720.10">
    <property type="entry name" value="endopeptidase domain like (from Nostoc punctiforme)"/>
    <property type="match status" value="1"/>
</dbReference>
<evidence type="ECO:0000256" key="4">
    <source>
        <dbReference type="ARBA" id="ARBA00022737"/>
    </source>
</evidence>
<name>A0A4S5E0K2_9MICC</name>
<keyword evidence="8" id="KW-1185">Reference proteome</keyword>
<dbReference type="InterPro" id="IPR036779">
    <property type="entry name" value="LysM_dom_sf"/>
</dbReference>
<dbReference type="EMBL" id="SSWH01000017">
    <property type="protein sequence ID" value="THJ64817.1"/>
    <property type="molecule type" value="Genomic_DNA"/>
</dbReference>
<sequence length="293" mass="28691">MSRVISARHRATVNHSIALEGLSFSAKTGAVALGKPAIIAAATGGIVLAVGVPAQAGTYTQEAAGTAIQAPAAAAAGVHTVVAGDTLGGIAALYDVNLNTLLAQNGLSYASVLYPGQQITLTGASAALTWAPAAVSPAAAPTTEVSYIIPAAPAPAAAVAPVAAQSGYSLTSSAIAPIQQSGPVSDAAAGGVGAALVASAYSQLGSIQDCTILVEQALRSIGKDVGDLGPTQFYQYGTVVSTPAPGDLVIRPGHIGIYVGNGEVISSGMNGANLTIKHPLSDLAGSSFVRVNG</sequence>
<evidence type="ECO:0000313" key="8">
    <source>
        <dbReference type="Proteomes" id="UP000305233"/>
    </source>
</evidence>
<proteinExistence type="inferred from homology"/>
<dbReference type="Gene3D" id="3.10.350.10">
    <property type="entry name" value="LysM domain"/>
    <property type="match status" value="1"/>
</dbReference>
<keyword evidence="6" id="KW-0788">Thiol protease</keyword>
<gene>
    <name evidence="7" type="ORF">E8P82_14100</name>
</gene>
<dbReference type="SUPFAM" id="SSF54001">
    <property type="entry name" value="Cysteine proteinases"/>
    <property type="match status" value="1"/>
</dbReference>
<evidence type="ECO:0000256" key="5">
    <source>
        <dbReference type="ARBA" id="ARBA00022801"/>
    </source>
</evidence>
<comment type="similarity">
    <text evidence="1">Belongs to the peptidase C40 family.</text>
</comment>
<dbReference type="AlphaFoldDB" id="A0A4S5E0K2"/>
<dbReference type="SMART" id="SM00257">
    <property type="entry name" value="LysM"/>
    <property type="match status" value="1"/>
</dbReference>
<dbReference type="Pfam" id="PF01476">
    <property type="entry name" value="LysM"/>
    <property type="match status" value="1"/>
</dbReference>
<evidence type="ECO:0000313" key="7">
    <source>
        <dbReference type="EMBL" id="THJ64817.1"/>
    </source>
</evidence>
<dbReference type="RefSeq" id="WP_136455687.1">
    <property type="nucleotide sequence ID" value="NZ_SSWH01000017.1"/>
</dbReference>
<accession>A0A4S5E0K2</accession>
<evidence type="ECO:0000256" key="3">
    <source>
        <dbReference type="ARBA" id="ARBA00022729"/>
    </source>
</evidence>
<comment type="caution">
    <text evidence="7">The sequence shown here is derived from an EMBL/GenBank/DDBJ whole genome shotgun (WGS) entry which is preliminary data.</text>
</comment>
<dbReference type="OrthoDB" id="5177647at2"/>
<dbReference type="InterPro" id="IPR018392">
    <property type="entry name" value="LysM"/>
</dbReference>
<dbReference type="InterPro" id="IPR038765">
    <property type="entry name" value="Papain-like_cys_pep_sf"/>
</dbReference>
<protein>
    <submittedName>
        <fullName evidence="7">LysM peptidoglycan-binding domain-containing protein</fullName>
    </submittedName>
</protein>
<keyword evidence="4" id="KW-0677">Repeat</keyword>